<proteinExistence type="predicted"/>
<dbReference type="Proteomes" id="UP001652660">
    <property type="component" value="Chromosome 7e"/>
</dbReference>
<dbReference type="RefSeq" id="XP_071915105.1">
    <property type="nucleotide sequence ID" value="XM_072059004.1"/>
</dbReference>
<dbReference type="GeneID" id="140011051"/>
<protein>
    <submittedName>
        <fullName evidence="2">Uncharacterized protein isoform X1</fullName>
    </submittedName>
</protein>
<reference evidence="2" key="1">
    <citation type="submission" date="2025-08" db="UniProtKB">
        <authorList>
            <consortium name="RefSeq"/>
        </authorList>
    </citation>
    <scope>IDENTIFICATION</scope>
    <source>
        <tissue evidence="2">Leaves</tissue>
    </source>
</reference>
<accession>A0ABM4V6E2</accession>
<evidence type="ECO:0000313" key="1">
    <source>
        <dbReference type="Proteomes" id="UP001652660"/>
    </source>
</evidence>
<organism evidence="1 2">
    <name type="scientific">Coffea arabica</name>
    <name type="common">Arabian coffee</name>
    <dbReference type="NCBI Taxonomy" id="13443"/>
    <lineage>
        <taxon>Eukaryota</taxon>
        <taxon>Viridiplantae</taxon>
        <taxon>Streptophyta</taxon>
        <taxon>Embryophyta</taxon>
        <taxon>Tracheophyta</taxon>
        <taxon>Spermatophyta</taxon>
        <taxon>Magnoliopsida</taxon>
        <taxon>eudicotyledons</taxon>
        <taxon>Gunneridae</taxon>
        <taxon>Pentapetalae</taxon>
        <taxon>asterids</taxon>
        <taxon>lamiids</taxon>
        <taxon>Gentianales</taxon>
        <taxon>Rubiaceae</taxon>
        <taxon>Ixoroideae</taxon>
        <taxon>Gardenieae complex</taxon>
        <taxon>Bertiereae - Coffeeae clade</taxon>
        <taxon>Coffeeae</taxon>
        <taxon>Coffea</taxon>
    </lineage>
</organism>
<dbReference type="PANTHER" id="PTHR37383">
    <property type="entry name" value="OS01G0694200 PROTEIN"/>
    <property type="match status" value="1"/>
</dbReference>
<name>A0ABM4V6E2_COFAR</name>
<dbReference type="PANTHER" id="PTHR37383:SF1">
    <property type="entry name" value="OS01G0694200 PROTEIN"/>
    <property type="match status" value="1"/>
</dbReference>
<keyword evidence="1" id="KW-1185">Reference proteome</keyword>
<gene>
    <name evidence="2" type="primary">LOC140011051</name>
</gene>
<evidence type="ECO:0000313" key="2">
    <source>
        <dbReference type="RefSeq" id="XP_071915105.1"/>
    </source>
</evidence>
<sequence>MVTVQACQLSLPNPSFSFLAQYSPPPHITSFLFDSNSNSLALHHSDTSLSLYPSLSPLSLSSFPSPSTLVPSPTSSAAFLHLLSNPNPRSIFITSSPFLGGTAVLFRFFIFHPTRKAFVKLKVRSNHTDLRFDDNKYGVVFAVSHGVSVKLAGGSNFFTMYSVSNSKIWVFAVKLEADFEEVKLMKCAVIDCVLPVFSMSVSSGHLILGEENGVRFFPLRPLVKGRVNREGRVSSSIIRRNLNGGMDNKDAGKLEVSKANKLQNGLVQGINGIDHAVHSSNSGRKNMGPEGAVSVVSNGQFEGKMDKQSESVKPRTMTLRQDTRDWGVCFIAFNGKQIESFRYVKMPVKSPKAISIHVLSLTKFLILDSDGDLHLMCLSNSVHGSECPFHTTQLTQTARVHKLAVLPGSQIIWISDGQYTVQMIVLTDEETSMSGTLGKESTQAIFVSEKIQEIIPLSANAILVLGQGGFVSKPLVIQKWMVNWCLLSFVGVDFKLQSSQYVMEYITTRTMISRCSSVAVSRVLKLEMFKSLIKTSSECYGPAA</sequence>